<name>A0A024S902_HYPJR</name>
<accession>A0A024S902</accession>
<dbReference type="Proteomes" id="UP000024376">
    <property type="component" value="Unassembled WGS sequence"/>
</dbReference>
<sequence length="61" mass="6553">MACGLAVLRPSVAASGGGQMQTWNLQARVDRRSPDRWAQVHWPATLLGLPQATAFQPGVPK</sequence>
<dbReference type="KEGG" id="trr:M419DRAFT_9621"/>
<gene>
    <name evidence="1" type="ORF">M419DRAFT_9621</name>
</gene>
<dbReference type="AlphaFoldDB" id="A0A024S902"/>
<organism evidence="1 2">
    <name type="scientific">Hypocrea jecorina (strain ATCC 56765 / BCRC 32924 / NRRL 11460 / Rut C-30)</name>
    <name type="common">Trichoderma reesei</name>
    <dbReference type="NCBI Taxonomy" id="1344414"/>
    <lineage>
        <taxon>Eukaryota</taxon>
        <taxon>Fungi</taxon>
        <taxon>Dikarya</taxon>
        <taxon>Ascomycota</taxon>
        <taxon>Pezizomycotina</taxon>
        <taxon>Sordariomycetes</taxon>
        <taxon>Hypocreomycetidae</taxon>
        <taxon>Hypocreales</taxon>
        <taxon>Hypocreaceae</taxon>
        <taxon>Trichoderma</taxon>
    </lineage>
</organism>
<dbReference type="EMBL" id="KI911150">
    <property type="protein sequence ID" value="ETS00966.1"/>
    <property type="molecule type" value="Genomic_DNA"/>
</dbReference>
<evidence type="ECO:0000313" key="1">
    <source>
        <dbReference type="EMBL" id="ETS00966.1"/>
    </source>
</evidence>
<dbReference type="HOGENOM" id="CLU_2924371_0_0_1"/>
<reference evidence="2" key="1">
    <citation type="journal article" date="2013" name="Ind. Biotechnol.">
        <title>Comparative genomics analysis of Trichoderma reesei strains.</title>
        <authorList>
            <person name="Koike H."/>
            <person name="Aerts A."/>
            <person name="LaButti K."/>
            <person name="Grigoriev I.V."/>
            <person name="Baker S.E."/>
        </authorList>
    </citation>
    <scope>NUCLEOTIDE SEQUENCE [LARGE SCALE GENOMIC DNA]</scope>
    <source>
        <strain evidence="2">ATCC 56765 / BCRC 32924 / NRRL 11460 / Rut C-30</strain>
    </source>
</reference>
<evidence type="ECO:0000313" key="2">
    <source>
        <dbReference type="Proteomes" id="UP000024376"/>
    </source>
</evidence>
<protein>
    <submittedName>
        <fullName evidence="1">Uncharacterized protein</fullName>
    </submittedName>
</protein>
<proteinExistence type="predicted"/>